<comment type="caution">
    <text evidence="2">The sequence shown here is derived from an EMBL/GenBank/DDBJ whole genome shotgun (WGS) entry which is preliminary data.</text>
</comment>
<sequence>MNIQFQVVVLSSNLGCSYCRERVYQVVSKITVLKEYTVDVRKKQVILKGDVSLSRSDNASKKKTKNGWGAVVPNGAVDVTKESQFKLGTDFSPVGNGGGTNGHLNGGNLGKPDGRGGGTNGHLCLGNLGKPDGRGGGTNGHLCRGNLGKPDGSGGGTNGHLCRGNLGKPDGRGGGTNGHLCRGNLGKPDGRGGGTNGHLCRGNLGKPAGSGGGTKGHLGRPQKFSVLMSSICAETWALSVCAATLALRALPWERVTNKHVKRKKKRRVLKLLLAMADTLC</sequence>
<keyword evidence="3" id="KW-1185">Reference proteome</keyword>
<dbReference type="AlphaFoldDB" id="A0ABC8TUP5"/>
<evidence type="ECO:0000256" key="1">
    <source>
        <dbReference type="SAM" id="MobiDB-lite"/>
    </source>
</evidence>
<evidence type="ECO:0000313" key="2">
    <source>
        <dbReference type="EMBL" id="CAK9173212.1"/>
    </source>
</evidence>
<dbReference type="EMBL" id="CAUOFW020006168">
    <property type="protein sequence ID" value="CAK9173212.1"/>
    <property type="molecule type" value="Genomic_DNA"/>
</dbReference>
<dbReference type="Proteomes" id="UP001642360">
    <property type="component" value="Unassembled WGS sequence"/>
</dbReference>
<reference evidence="2 3" key="1">
    <citation type="submission" date="2024-02" db="EMBL/GenBank/DDBJ databases">
        <authorList>
            <person name="Vignale AGUSTIN F."/>
            <person name="Sosa J E."/>
            <person name="Modenutti C."/>
        </authorList>
    </citation>
    <scope>NUCLEOTIDE SEQUENCE [LARGE SCALE GENOMIC DNA]</scope>
</reference>
<protein>
    <recommendedName>
        <fullName evidence="4">HMA domain-containing protein</fullName>
    </recommendedName>
</protein>
<evidence type="ECO:0000313" key="3">
    <source>
        <dbReference type="Proteomes" id="UP001642360"/>
    </source>
</evidence>
<name>A0ABC8TUP5_9AQUA</name>
<evidence type="ECO:0008006" key="4">
    <source>
        <dbReference type="Google" id="ProtNLM"/>
    </source>
</evidence>
<proteinExistence type="predicted"/>
<gene>
    <name evidence="2" type="ORF">ILEXP_LOCUS42950</name>
</gene>
<feature type="region of interest" description="Disordered" evidence="1">
    <location>
        <begin position="192"/>
        <end position="217"/>
    </location>
</feature>
<accession>A0ABC8TUP5</accession>
<feature type="compositionally biased region" description="Gly residues" evidence="1">
    <location>
        <begin position="95"/>
        <end position="114"/>
    </location>
</feature>
<feature type="region of interest" description="Disordered" evidence="1">
    <location>
        <begin position="92"/>
        <end position="114"/>
    </location>
</feature>
<organism evidence="2 3">
    <name type="scientific">Ilex paraguariensis</name>
    <name type="common">yerba mate</name>
    <dbReference type="NCBI Taxonomy" id="185542"/>
    <lineage>
        <taxon>Eukaryota</taxon>
        <taxon>Viridiplantae</taxon>
        <taxon>Streptophyta</taxon>
        <taxon>Embryophyta</taxon>
        <taxon>Tracheophyta</taxon>
        <taxon>Spermatophyta</taxon>
        <taxon>Magnoliopsida</taxon>
        <taxon>eudicotyledons</taxon>
        <taxon>Gunneridae</taxon>
        <taxon>Pentapetalae</taxon>
        <taxon>asterids</taxon>
        <taxon>campanulids</taxon>
        <taxon>Aquifoliales</taxon>
        <taxon>Aquifoliaceae</taxon>
        <taxon>Ilex</taxon>
    </lineage>
</organism>